<dbReference type="EMBL" id="PSQE01000001">
    <property type="protein sequence ID" value="RHN78679.1"/>
    <property type="molecule type" value="Genomic_DNA"/>
</dbReference>
<organism evidence="2 5">
    <name type="scientific">Medicago truncatula</name>
    <name type="common">Barrel medic</name>
    <name type="synonym">Medicago tribuloides</name>
    <dbReference type="NCBI Taxonomy" id="3880"/>
    <lineage>
        <taxon>Eukaryota</taxon>
        <taxon>Viridiplantae</taxon>
        <taxon>Streptophyta</taxon>
        <taxon>Embryophyta</taxon>
        <taxon>Tracheophyta</taxon>
        <taxon>Spermatophyta</taxon>
        <taxon>Magnoliopsida</taxon>
        <taxon>eudicotyledons</taxon>
        <taxon>Gunneridae</taxon>
        <taxon>Pentapetalae</taxon>
        <taxon>rosids</taxon>
        <taxon>fabids</taxon>
        <taxon>Fabales</taxon>
        <taxon>Fabaceae</taxon>
        <taxon>Papilionoideae</taxon>
        <taxon>50 kb inversion clade</taxon>
        <taxon>NPAAA clade</taxon>
        <taxon>Hologalegina</taxon>
        <taxon>IRL clade</taxon>
        <taxon>Trifolieae</taxon>
        <taxon>Medicago</taxon>
    </lineage>
</organism>
<reference evidence="4" key="3">
    <citation type="submission" date="2015-04" db="UniProtKB">
        <authorList>
            <consortium name="EnsemblPlants"/>
        </authorList>
    </citation>
    <scope>IDENTIFICATION</scope>
    <source>
        <strain evidence="4">cv. Jemalong A17</strain>
    </source>
</reference>
<sequence length="209" mass="24372">MCSSTEGWKSVQTTQQPIKLPSIAVKDLSQGERPPPKPPPPNHFSVIAPISTDLTSIRPPLKPLWFYCRLVSSTGSDFSFIVVMFDCIFLCFSCVMFFYFCSCLCFVMVAQKLFVKMPQWCWTFWTRVMCAYLKVAANNLYLFSTKQMDSKFVVSLTNFETTYSRYVLAKVKEMILNWIDKKTVDLLFSFVNDHLRKKLVWVIGFRYFQ</sequence>
<reference evidence="2 5" key="1">
    <citation type="journal article" date="2011" name="Nature">
        <title>The Medicago genome provides insight into the evolution of rhizobial symbioses.</title>
        <authorList>
            <person name="Young N.D."/>
            <person name="Debelle F."/>
            <person name="Oldroyd G.E."/>
            <person name="Geurts R."/>
            <person name="Cannon S.B."/>
            <person name="Udvardi M.K."/>
            <person name="Benedito V.A."/>
            <person name="Mayer K.F."/>
            <person name="Gouzy J."/>
            <person name="Schoof H."/>
            <person name="Van de Peer Y."/>
            <person name="Proost S."/>
            <person name="Cook D.R."/>
            <person name="Meyers B.C."/>
            <person name="Spannagl M."/>
            <person name="Cheung F."/>
            <person name="De Mita S."/>
            <person name="Krishnakumar V."/>
            <person name="Gundlach H."/>
            <person name="Zhou S."/>
            <person name="Mudge J."/>
            <person name="Bharti A.K."/>
            <person name="Murray J.D."/>
            <person name="Naoumkina M.A."/>
            <person name="Rosen B."/>
            <person name="Silverstein K.A."/>
            <person name="Tang H."/>
            <person name="Rombauts S."/>
            <person name="Zhao P.X."/>
            <person name="Zhou P."/>
            <person name="Barbe V."/>
            <person name="Bardou P."/>
            <person name="Bechner M."/>
            <person name="Bellec A."/>
            <person name="Berger A."/>
            <person name="Berges H."/>
            <person name="Bidwell S."/>
            <person name="Bisseling T."/>
            <person name="Choisne N."/>
            <person name="Couloux A."/>
            <person name="Denny R."/>
            <person name="Deshpande S."/>
            <person name="Dai X."/>
            <person name="Doyle J.J."/>
            <person name="Dudez A.M."/>
            <person name="Farmer A.D."/>
            <person name="Fouteau S."/>
            <person name="Franken C."/>
            <person name="Gibelin C."/>
            <person name="Gish J."/>
            <person name="Goldstein S."/>
            <person name="Gonzalez A.J."/>
            <person name="Green P.J."/>
            <person name="Hallab A."/>
            <person name="Hartog M."/>
            <person name="Hua A."/>
            <person name="Humphray S.J."/>
            <person name="Jeong D.H."/>
            <person name="Jing Y."/>
            <person name="Jocker A."/>
            <person name="Kenton S.M."/>
            <person name="Kim D.J."/>
            <person name="Klee K."/>
            <person name="Lai H."/>
            <person name="Lang C."/>
            <person name="Lin S."/>
            <person name="Macmil S.L."/>
            <person name="Magdelenat G."/>
            <person name="Matthews L."/>
            <person name="McCorrison J."/>
            <person name="Monaghan E.L."/>
            <person name="Mun J.H."/>
            <person name="Najar F.Z."/>
            <person name="Nicholson C."/>
            <person name="Noirot C."/>
            <person name="O'Bleness M."/>
            <person name="Paule C.R."/>
            <person name="Poulain J."/>
            <person name="Prion F."/>
            <person name="Qin B."/>
            <person name="Qu C."/>
            <person name="Retzel E.F."/>
            <person name="Riddle C."/>
            <person name="Sallet E."/>
            <person name="Samain S."/>
            <person name="Samson N."/>
            <person name="Sanders I."/>
            <person name="Saurat O."/>
            <person name="Scarpelli C."/>
            <person name="Schiex T."/>
            <person name="Segurens B."/>
            <person name="Severin A.J."/>
            <person name="Sherrier D.J."/>
            <person name="Shi R."/>
            <person name="Sims S."/>
            <person name="Singer S.R."/>
            <person name="Sinharoy S."/>
            <person name="Sterck L."/>
            <person name="Viollet A."/>
            <person name="Wang B.B."/>
            <person name="Wang K."/>
            <person name="Wang M."/>
            <person name="Wang X."/>
            <person name="Warfsmann J."/>
            <person name="Weissenbach J."/>
            <person name="White D.D."/>
            <person name="White J.D."/>
            <person name="Wiley G.B."/>
            <person name="Wincker P."/>
            <person name="Xing Y."/>
            <person name="Yang L."/>
            <person name="Yao Z."/>
            <person name="Ying F."/>
            <person name="Zhai J."/>
            <person name="Zhou L."/>
            <person name="Zuber A."/>
            <person name="Denarie J."/>
            <person name="Dixon R.A."/>
            <person name="May G.D."/>
            <person name="Schwartz D.C."/>
            <person name="Rogers J."/>
            <person name="Quetier F."/>
            <person name="Town C.D."/>
            <person name="Roe B.A."/>
        </authorList>
    </citation>
    <scope>NUCLEOTIDE SEQUENCE [LARGE SCALE GENOMIC DNA]</scope>
    <source>
        <strain evidence="2">A17</strain>
        <strain evidence="4 5">cv. Jemalong A17</strain>
    </source>
</reference>
<feature type="transmembrane region" description="Helical" evidence="1">
    <location>
        <begin position="80"/>
        <end position="109"/>
    </location>
</feature>
<dbReference type="EnsemblPlants" id="AES60422">
    <property type="protein sequence ID" value="AES60422"/>
    <property type="gene ID" value="MTR_1g045440"/>
</dbReference>
<dbReference type="PaxDb" id="3880-AES60422"/>
<keyword evidence="5" id="KW-1185">Reference proteome</keyword>
<evidence type="ECO:0000313" key="2">
    <source>
        <dbReference type="EMBL" id="AES60422.1"/>
    </source>
</evidence>
<dbReference type="EMBL" id="CM001217">
    <property type="protein sequence ID" value="AES60422.1"/>
    <property type="molecule type" value="Genomic_DNA"/>
</dbReference>
<reference evidence="2 5" key="2">
    <citation type="journal article" date="2014" name="BMC Genomics">
        <title>An improved genome release (version Mt4.0) for the model legume Medicago truncatula.</title>
        <authorList>
            <person name="Tang H."/>
            <person name="Krishnakumar V."/>
            <person name="Bidwell S."/>
            <person name="Rosen B."/>
            <person name="Chan A."/>
            <person name="Zhou S."/>
            <person name="Gentzbittel L."/>
            <person name="Childs K.L."/>
            <person name="Yandell M."/>
            <person name="Gundlach H."/>
            <person name="Mayer K.F."/>
            <person name="Schwartz D.C."/>
            <person name="Town C.D."/>
        </authorList>
    </citation>
    <scope>GENOME REANNOTATION</scope>
    <source>
        <strain evidence="4 5">cv. Jemalong A17</strain>
    </source>
</reference>
<dbReference type="Gramene" id="rna2316">
    <property type="protein sequence ID" value="RHN78679.1"/>
    <property type="gene ID" value="gene2316"/>
</dbReference>
<evidence type="ECO:0000256" key="1">
    <source>
        <dbReference type="SAM" id="Phobius"/>
    </source>
</evidence>
<evidence type="ECO:0000313" key="5">
    <source>
        <dbReference type="Proteomes" id="UP000002051"/>
    </source>
</evidence>
<dbReference type="AlphaFoldDB" id="G7I6N8"/>
<name>G7I6N8_MEDTR</name>
<proteinExistence type="predicted"/>
<evidence type="ECO:0000313" key="3">
    <source>
        <dbReference type="EMBL" id="RHN78679.1"/>
    </source>
</evidence>
<gene>
    <name evidence="2" type="ordered locus">MTR_1g045440</name>
    <name evidence="3" type="ORF">MtrunA17_Chr1g0168561</name>
</gene>
<keyword evidence="1" id="KW-0472">Membrane</keyword>
<dbReference type="Proteomes" id="UP000002051">
    <property type="component" value="Unassembled WGS sequence"/>
</dbReference>
<reference evidence="6" key="4">
    <citation type="journal article" date="2018" name="Nat. Plants">
        <title>Whole-genome landscape of Medicago truncatula symbiotic genes.</title>
        <authorList>
            <person name="Pecrix Y."/>
            <person name="Staton S.E."/>
            <person name="Sallet E."/>
            <person name="Lelandais-Briere C."/>
            <person name="Moreau S."/>
            <person name="Carrere S."/>
            <person name="Blein T."/>
            <person name="Jardinaud M.F."/>
            <person name="Latrasse D."/>
            <person name="Zouine M."/>
            <person name="Zahm M."/>
            <person name="Kreplak J."/>
            <person name="Mayjonade B."/>
            <person name="Satge C."/>
            <person name="Perez M."/>
            <person name="Cauet S."/>
            <person name="Marande W."/>
            <person name="Chantry-Darmon C."/>
            <person name="Lopez-Roques C."/>
            <person name="Bouchez O."/>
            <person name="Berard A."/>
            <person name="Debelle F."/>
            <person name="Munos S."/>
            <person name="Bendahmane A."/>
            <person name="Berges H."/>
            <person name="Niebel A."/>
            <person name="Buitink J."/>
            <person name="Frugier F."/>
            <person name="Benhamed M."/>
            <person name="Crespi M."/>
            <person name="Gouzy J."/>
            <person name="Gamas P."/>
        </authorList>
    </citation>
    <scope>NUCLEOTIDE SEQUENCE [LARGE SCALE GENOMIC DNA]</scope>
    <source>
        <strain evidence="6">cv. Jemalong A17</strain>
    </source>
</reference>
<keyword evidence="1 2" id="KW-0812">Transmembrane</keyword>
<evidence type="ECO:0000313" key="4">
    <source>
        <dbReference type="EnsemblPlants" id="AES60422"/>
    </source>
</evidence>
<dbReference type="Proteomes" id="UP000265566">
    <property type="component" value="Chromosome 1"/>
</dbReference>
<dbReference type="HOGENOM" id="CLU_1317156_0_0_1"/>
<accession>G7I6N8</accession>
<protein>
    <submittedName>
        <fullName evidence="2">Transmembrane protein, putative</fullName>
    </submittedName>
</protein>
<keyword evidence="1" id="KW-1133">Transmembrane helix</keyword>
<evidence type="ECO:0000313" key="6">
    <source>
        <dbReference type="Proteomes" id="UP000265566"/>
    </source>
</evidence>
<reference evidence="3" key="5">
    <citation type="journal article" date="2018" name="Nat. Plants">
        <title>Whole-genome landscape of Medicago truncatula symbiotic genes.</title>
        <authorList>
            <person name="Pecrix Y."/>
            <person name="Gamas P."/>
            <person name="Carrere S."/>
        </authorList>
    </citation>
    <scope>NUCLEOTIDE SEQUENCE</scope>
    <source>
        <tissue evidence="3">Leaves</tissue>
    </source>
</reference>